<dbReference type="PANTHER" id="PTHR36985">
    <property type="entry name" value="TRANSLOCATION AND ASSEMBLY MODULE SUBUNIT TAMB"/>
    <property type="match status" value="1"/>
</dbReference>
<dbReference type="GO" id="GO:0097347">
    <property type="term" value="C:TAM protein secretion complex"/>
    <property type="evidence" value="ECO:0007669"/>
    <property type="project" value="TreeGrafter"/>
</dbReference>
<evidence type="ECO:0000256" key="2">
    <source>
        <dbReference type="ARBA" id="ARBA00022692"/>
    </source>
</evidence>
<evidence type="ECO:0000256" key="3">
    <source>
        <dbReference type="ARBA" id="ARBA00022989"/>
    </source>
</evidence>
<dbReference type="PANTHER" id="PTHR36985:SF1">
    <property type="entry name" value="TRANSLOCATION AND ASSEMBLY MODULE SUBUNIT TAMB"/>
    <property type="match status" value="1"/>
</dbReference>
<dbReference type="KEGG" id="mgm:Mmc1_2482"/>
<name>A0LAI9_MAGMM</name>
<reference evidence="8" key="1">
    <citation type="journal article" date="2009" name="Appl. Environ. Microbiol.">
        <title>Complete genome sequence of the chemolithoautotrophic marine magnetotactic coccus strain MC-1.</title>
        <authorList>
            <person name="Schubbe S."/>
            <person name="Williams T.J."/>
            <person name="Xie G."/>
            <person name="Kiss H.E."/>
            <person name="Brettin T.S."/>
            <person name="Martinez D."/>
            <person name="Ross C.A."/>
            <person name="Schuler D."/>
            <person name="Cox B.L."/>
            <person name="Nealson K.H."/>
            <person name="Bazylinski D.A."/>
        </authorList>
    </citation>
    <scope>NUCLEOTIDE SEQUENCE [LARGE SCALE GENOMIC DNA]</scope>
    <source>
        <strain evidence="8">ATCC BAA-1437 / JCM 17883 / MC-1</strain>
    </source>
</reference>
<feature type="transmembrane region" description="Helical" evidence="5">
    <location>
        <begin position="21"/>
        <end position="40"/>
    </location>
</feature>
<dbReference type="STRING" id="156889.Mmc1_2482"/>
<keyword evidence="2 5" id="KW-0812">Transmembrane</keyword>
<sequence>MTPQPTTQSEPVKGRAGWLRLLMALMALLLLVPLLAWGAWQLPALRQWAGTHVEQLAAQAGVELQLGEAGLQLSDLHLRRLAVKDNQGVWLQLEGARLHWSPLALLQGKLRIEALTVQRLHLLRPPHSEPTQVVEAKPADDDGAGVDLRPLLAAFELQQAAIAEIQLDAALTGGEALALMLQLGVAPTAQQEKPFSLSLKGRAATQLNLDLQGRLGLGSSPTLALKLLAELSGNLSHQYLGAALEDTHHLTLTGHGPLEQWQGTLNLDSSAWGKLHSALHLQQQSAGPALQWQGAWQHVPSALLPSWLPDLLTEQGLPFEMALHTQAEGVVLEKLALQGRAWQLQGQARVAGEQLQSKLTLQGEDLSVLQPLLGQPLQGQGRVEIEAKGAVTAPLATVKLEVRKGTLPDLQWEKVVLNLVATPDGAGGYGVETDGMGDLQLASLPEPDRHLTPRWQGALAWHPQKPLVLDHFTLQERHVKLTLDGLFDLLQQSGAFNVALDSADLEKLLQPHGMSGQGRVLLRSRADLHAGLKEIVMTSQLRGDGLQKWPEPLASWLGAKPRVDLQATLRPAEGSVVLTQLQLTTPLAQWRSHGRLNPDGGLALQGQLQMADLAKLGKPLGQDLAGQGVLDLQVAGRVDDPRIKAQLLGSALMQNGERLPELVLDLAAQSLLKTPQGELRLKATHGGDTANLFTQFKLDQGAQRLHLPKLSLQGPKTELEGALVVDLATLGVDGDLRGHVSELRAWHNWHPALAQLEGKVELELHGDARQQRVELALLGEQVAFQDLGLKKLSAKGQLLALNSKQPKLELHTQLQGFEQGEIRLDQLESTLKGGMEKLNFDLTAQGFVEGTLALALQGVVARDEAGMQLDVATLRGRWDETPLALQQPWQMRLGHDGTLQSQPLDLAWGEGRVQATLHKGLKAANMQLKAHLDLATLPPVRRADVGGWVTLDAQLQGPLQGPRLGAKLNLDKVRLPNPAGGDVPLLNGLVDLHVRPGQPLQGTLQLAGLGDQPLQGAFSLPAKFSLEPARFAMAPSAPLDGKLQGSISLNRLLPWLDLPESQRLAGRLGLDLAVTGTLQKPQPTGHITLKDGQFEQAEAGLRLLDMQMDAQLQGLALKLNHFTAHDGEGGTLKMVGQGAYQEDGLHPVAMQLRLLRMNLVQRDDAVANASGAIDLTGHAQAFAVKGDITLNHANIYLPDGAGKPDTEMIDYRVRGESKNRAAEERADAPKGTLNVHLKVPGRVFVRGFGLESEWAGDLTVKGTTAEPLVVGKLGITKGQLDLLGRRYAIDKGDVVFVGASPPSPQLTVKATTNTGSMEAVVGLEGPAVKPEIVLSSNPERPRDEILSNILFGRDSDHLTAAEAVKLAAALNTLRGGGPGIMDRVQQSIGFDRLELSGDSPQTGAVSVGKYLTDKIYLEIQKGLAPGSRKVRIEMDVGRGVQVETNIDETNMPALGLEWSKDY</sequence>
<dbReference type="HOGENOM" id="CLU_002202_0_0_5"/>
<protein>
    <recommendedName>
        <fullName evidence="6">Translocation and assembly module TamB C-terminal domain-containing protein</fullName>
    </recommendedName>
</protein>
<accession>A0LAI9</accession>
<organism evidence="7 8">
    <name type="scientific">Magnetococcus marinus (strain ATCC BAA-1437 / JCM 17883 / MC-1)</name>
    <dbReference type="NCBI Taxonomy" id="156889"/>
    <lineage>
        <taxon>Bacteria</taxon>
        <taxon>Pseudomonadati</taxon>
        <taxon>Pseudomonadota</taxon>
        <taxon>Magnetococcia</taxon>
        <taxon>Magnetococcales</taxon>
        <taxon>Magnetococcaceae</taxon>
        <taxon>Magnetococcus</taxon>
    </lineage>
</organism>
<dbReference type="EMBL" id="CP000471">
    <property type="protein sequence ID" value="ABK44982.1"/>
    <property type="molecule type" value="Genomic_DNA"/>
</dbReference>
<evidence type="ECO:0000313" key="7">
    <source>
        <dbReference type="EMBL" id="ABK44982.1"/>
    </source>
</evidence>
<keyword evidence="3 5" id="KW-1133">Transmembrane helix</keyword>
<feature type="domain" description="Translocation and assembly module TamB C-terminal" evidence="6">
    <location>
        <begin position="1121"/>
        <end position="1462"/>
    </location>
</feature>
<evidence type="ECO:0000256" key="5">
    <source>
        <dbReference type="SAM" id="Phobius"/>
    </source>
</evidence>
<dbReference type="eggNOG" id="COG2911">
    <property type="taxonomic scope" value="Bacteria"/>
</dbReference>
<keyword evidence="8" id="KW-1185">Reference proteome</keyword>
<dbReference type="GO" id="GO:0009306">
    <property type="term" value="P:protein secretion"/>
    <property type="evidence" value="ECO:0007669"/>
    <property type="project" value="InterPro"/>
</dbReference>
<dbReference type="GO" id="GO:0005886">
    <property type="term" value="C:plasma membrane"/>
    <property type="evidence" value="ECO:0007669"/>
    <property type="project" value="InterPro"/>
</dbReference>
<reference evidence="7 8" key="2">
    <citation type="journal article" date="2012" name="Int. J. Syst. Evol. Microbiol.">
        <title>Magnetococcus marinus gen. nov., sp. nov., a marine, magnetotactic bacterium that represents a novel lineage (Magnetococcaceae fam. nov.; Magnetococcales ord. nov.) at the base of the Alphaproteobacteria.</title>
        <authorList>
            <person name="Bazylinski D.A."/>
            <person name="Williams T.J."/>
            <person name="Lefevre C.T."/>
            <person name="Berg R.J."/>
            <person name="Zhang C.L."/>
            <person name="Bowser S.S."/>
            <person name="Dean A.J."/>
            <person name="Beveridge T.J."/>
        </authorList>
    </citation>
    <scope>NUCLEOTIDE SEQUENCE [LARGE SCALE GENOMIC DNA]</scope>
    <source>
        <strain evidence="8">ATCC BAA-1437 / JCM 17883 / MC-1</strain>
    </source>
</reference>
<dbReference type="OrthoDB" id="7784409at2"/>
<dbReference type="Proteomes" id="UP000002586">
    <property type="component" value="Chromosome"/>
</dbReference>
<evidence type="ECO:0000259" key="6">
    <source>
        <dbReference type="Pfam" id="PF04357"/>
    </source>
</evidence>
<evidence type="ECO:0000256" key="4">
    <source>
        <dbReference type="ARBA" id="ARBA00023136"/>
    </source>
</evidence>
<gene>
    <name evidence="7" type="ordered locus">Mmc1_2482</name>
</gene>
<dbReference type="RefSeq" id="WP_011714101.1">
    <property type="nucleotide sequence ID" value="NC_008576.1"/>
</dbReference>
<keyword evidence="4 5" id="KW-0472">Membrane</keyword>
<comment type="subcellular location">
    <subcellularLocation>
        <location evidence="1">Membrane</location>
        <topology evidence="1">Single-pass membrane protein</topology>
    </subcellularLocation>
</comment>
<evidence type="ECO:0000256" key="1">
    <source>
        <dbReference type="ARBA" id="ARBA00004167"/>
    </source>
</evidence>
<dbReference type="Pfam" id="PF04357">
    <property type="entry name" value="TamB"/>
    <property type="match status" value="1"/>
</dbReference>
<proteinExistence type="predicted"/>
<evidence type="ECO:0000313" key="8">
    <source>
        <dbReference type="Proteomes" id="UP000002586"/>
    </source>
</evidence>
<dbReference type="InterPro" id="IPR007452">
    <property type="entry name" value="TamB_C"/>
</dbReference>